<dbReference type="RefSeq" id="XP_022653713.1">
    <property type="nucleotide sequence ID" value="XM_022797978.1"/>
</dbReference>
<dbReference type="InterPro" id="IPR051133">
    <property type="entry name" value="Adapter_Engulfment-Domain"/>
</dbReference>
<dbReference type="OrthoDB" id="9994289at2759"/>
<evidence type="ECO:0000259" key="2">
    <source>
        <dbReference type="PROSITE" id="PS01179"/>
    </source>
</evidence>
<organism evidence="3 4">
    <name type="scientific">Varroa destructor</name>
    <name type="common">Honeybee mite</name>
    <dbReference type="NCBI Taxonomy" id="109461"/>
    <lineage>
        <taxon>Eukaryota</taxon>
        <taxon>Metazoa</taxon>
        <taxon>Ecdysozoa</taxon>
        <taxon>Arthropoda</taxon>
        <taxon>Chelicerata</taxon>
        <taxon>Arachnida</taxon>
        <taxon>Acari</taxon>
        <taxon>Parasitiformes</taxon>
        <taxon>Mesostigmata</taxon>
        <taxon>Gamasina</taxon>
        <taxon>Dermanyssoidea</taxon>
        <taxon>Varroidae</taxon>
        <taxon>Varroa</taxon>
    </lineage>
</organism>
<protein>
    <recommendedName>
        <fullName evidence="2">PID domain-containing protein</fullName>
    </recommendedName>
</protein>
<feature type="region of interest" description="Disordered" evidence="1">
    <location>
        <begin position="190"/>
        <end position="211"/>
    </location>
</feature>
<keyword evidence="4" id="KW-1185">Reference proteome</keyword>
<evidence type="ECO:0000313" key="3">
    <source>
        <dbReference type="EnsemblMetazoa" id="XP_022653713"/>
    </source>
</evidence>
<dbReference type="Proteomes" id="UP000594260">
    <property type="component" value="Unplaced"/>
</dbReference>
<dbReference type="PANTHER" id="PTHR11232">
    <property type="entry name" value="PHOSPHOTYROSINE INTERACTION DOMAIN-CONTAINING FAMILY MEMBER"/>
    <property type="match status" value="1"/>
</dbReference>
<accession>A0A7M7JN21</accession>
<dbReference type="AlphaFoldDB" id="A0A7M7JN21"/>
<feature type="domain" description="PID" evidence="2">
    <location>
        <begin position="127"/>
        <end position="180"/>
    </location>
</feature>
<feature type="region of interest" description="Disordered" evidence="1">
    <location>
        <begin position="21"/>
        <end position="40"/>
    </location>
</feature>
<dbReference type="PROSITE" id="PS01179">
    <property type="entry name" value="PID"/>
    <property type="match status" value="1"/>
</dbReference>
<proteinExistence type="predicted"/>
<dbReference type="InterPro" id="IPR006020">
    <property type="entry name" value="PTB/PI_dom"/>
</dbReference>
<dbReference type="FunCoup" id="A0A7M7JN21">
    <property type="interactions" value="7"/>
</dbReference>
<dbReference type="InParanoid" id="A0A7M7JN21"/>
<dbReference type="SUPFAM" id="SSF50729">
    <property type="entry name" value="PH domain-like"/>
    <property type="match status" value="1"/>
</dbReference>
<dbReference type="KEGG" id="vde:111247267"/>
<name>A0A7M7JN21_VARDE</name>
<evidence type="ECO:0000256" key="1">
    <source>
        <dbReference type="SAM" id="MobiDB-lite"/>
    </source>
</evidence>
<sequence>MEVETRASHLVGTALSSFSRLPGNLSPVAPPGMSAVPKRSSPRMEGSFVCTVNEADYAPNWTVVTRHLGSRATSGLWGLRHTRSPVDELVEAARRPQCQPRLVRLSVSPRGVSLTEIGPVVSEEEFYPIECISYGVQDVSYAKIVAMIIVSDKGPFECHAFVCESKDSARRLTLTLAAAFREYGGRKADHKRDAKRRNVVDLKGEQGDSEV</sequence>
<evidence type="ECO:0000313" key="4">
    <source>
        <dbReference type="Proteomes" id="UP000594260"/>
    </source>
</evidence>
<dbReference type="InterPro" id="IPR011993">
    <property type="entry name" value="PH-like_dom_sf"/>
</dbReference>
<dbReference type="GeneID" id="111247267"/>
<dbReference type="PANTHER" id="PTHR11232:SF57">
    <property type="entry name" value="RE46159P"/>
    <property type="match status" value="1"/>
</dbReference>
<dbReference type="Gene3D" id="2.30.29.30">
    <property type="entry name" value="Pleckstrin-homology domain (PH domain)/Phosphotyrosine-binding domain (PTB)"/>
    <property type="match status" value="1"/>
</dbReference>
<reference evidence="3" key="1">
    <citation type="submission" date="2021-01" db="UniProtKB">
        <authorList>
            <consortium name="EnsemblMetazoa"/>
        </authorList>
    </citation>
    <scope>IDENTIFICATION</scope>
</reference>
<dbReference type="EnsemblMetazoa" id="XM_022797978">
    <property type="protein sequence ID" value="XP_022653713"/>
    <property type="gene ID" value="LOC111247267"/>
</dbReference>